<dbReference type="RefSeq" id="WP_126150479.1">
    <property type="nucleotide sequence ID" value="NZ_JBHTMH010000004.1"/>
</dbReference>
<organism evidence="3 4">
    <name type="scientific">Devosia equisanguinis</name>
    <dbReference type="NCBI Taxonomy" id="2490941"/>
    <lineage>
        <taxon>Bacteria</taxon>
        <taxon>Pseudomonadati</taxon>
        <taxon>Pseudomonadota</taxon>
        <taxon>Alphaproteobacteria</taxon>
        <taxon>Hyphomicrobiales</taxon>
        <taxon>Devosiaceae</taxon>
        <taxon>Devosia</taxon>
    </lineage>
</organism>
<feature type="region of interest" description="Disordered" evidence="1">
    <location>
        <begin position="1"/>
        <end position="48"/>
    </location>
</feature>
<evidence type="ECO:0000256" key="1">
    <source>
        <dbReference type="SAM" id="MobiDB-lite"/>
    </source>
</evidence>
<feature type="transmembrane region" description="Helical" evidence="2">
    <location>
        <begin position="51"/>
        <end position="72"/>
    </location>
</feature>
<sequence length="236" mass="24401">MESKQTERPTDRADMASVTPEIRIGAADPSMRQAFDGPSPRRQRRLPRATTTLSVVAALVGVTSLAASAWIYSETRRETLRLATDLAQVRLSLDLYARSIGTATPATPAVASPNAELSDLSNRLAILEQNWRSGATALPAIAPSTATPAPTSAGAGDDCLPSGMRILVAAGDSYPICGQNTAITVANVDNGFMSLSDGTMVVSGGTMPLPGTSCMIGVTSGGDEGVTGYAEIRVTC</sequence>
<reference evidence="3 4" key="1">
    <citation type="submission" date="2018-12" db="EMBL/GenBank/DDBJ databases">
        <authorList>
            <person name="Criscuolo A."/>
        </authorList>
    </citation>
    <scope>NUCLEOTIDE SEQUENCE [LARGE SCALE GENOMIC DNA]</scope>
    <source>
        <strain evidence="3">ACIP1116281</strain>
    </source>
</reference>
<dbReference type="AlphaFoldDB" id="A0A3S4ELU1"/>
<dbReference type="EMBL" id="UZWD01000025">
    <property type="protein sequence ID" value="VDS04941.1"/>
    <property type="molecule type" value="Genomic_DNA"/>
</dbReference>
<evidence type="ECO:0000313" key="4">
    <source>
        <dbReference type="Proteomes" id="UP000268844"/>
    </source>
</evidence>
<keyword evidence="2" id="KW-1133">Transmembrane helix</keyword>
<protein>
    <submittedName>
        <fullName evidence="3">Uncharacterized protein</fullName>
    </submittedName>
</protein>
<evidence type="ECO:0000313" key="3">
    <source>
        <dbReference type="EMBL" id="VDS04941.1"/>
    </source>
</evidence>
<evidence type="ECO:0000256" key="2">
    <source>
        <dbReference type="SAM" id="Phobius"/>
    </source>
</evidence>
<keyword evidence="2" id="KW-0812">Transmembrane</keyword>
<feature type="compositionally biased region" description="Basic and acidic residues" evidence="1">
    <location>
        <begin position="1"/>
        <end position="14"/>
    </location>
</feature>
<accession>A0A3S4ELU1</accession>
<proteinExistence type="predicted"/>
<keyword evidence="2" id="KW-0472">Membrane</keyword>
<dbReference type="Proteomes" id="UP000268844">
    <property type="component" value="Unassembled WGS sequence"/>
</dbReference>
<keyword evidence="4" id="KW-1185">Reference proteome</keyword>
<gene>
    <name evidence="3" type="ORF">DEVEQU_02082</name>
</gene>
<name>A0A3S4ELU1_9HYPH</name>
<dbReference type="OrthoDB" id="7949448at2"/>